<proteinExistence type="inferred from homology"/>
<protein>
    <recommendedName>
        <fullName evidence="2">methionyl-tRNA formyltransferase</fullName>
        <ecNumber evidence="2">2.1.2.9</ecNumber>
    </recommendedName>
</protein>
<dbReference type="InterPro" id="IPR036477">
    <property type="entry name" value="Formyl_transf_N_sf"/>
</dbReference>
<dbReference type="PANTHER" id="PTHR11138">
    <property type="entry name" value="METHIONYL-TRNA FORMYLTRANSFERASE"/>
    <property type="match status" value="1"/>
</dbReference>
<dbReference type="InterPro" id="IPR044135">
    <property type="entry name" value="Met-tRNA-FMT_C"/>
</dbReference>
<comment type="caution">
    <text evidence="7">The sequence shown here is derived from an EMBL/GenBank/DDBJ whole genome shotgun (WGS) entry which is preliminary data.</text>
</comment>
<feature type="domain" description="Formyl transferase N-terminal" evidence="5">
    <location>
        <begin position="8"/>
        <end position="121"/>
    </location>
</feature>
<dbReference type="PROSITE" id="PS00373">
    <property type="entry name" value="GART"/>
    <property type="match status" value="1"/>
</dbReference>
<dbReference type="InterPro" id="IPR005793">
    <property type="entry name" value="Formyl_trans_C"/>
</dbReference>
<evidence type="ECO:0000259" key="6">
    <source>
        <dbReference type="Pfam" id="PF02911"/>
    </source>
</evidence>
<keyword evidence="3" id="KW-0808">Transferase</keyword>
<evidence type="ECO:0000313" key="7">
    <source>
        <dbReference type="EMBL" id="HDR00044.1"/>
    </source>
</evidence>
<evidence type="ECO:0000256" key="2">
    <source>
        <dbReference type="ARBA" id="ARBA00012261"/>
    </source>
</evidence>
<name>A0A7V0XFH2_UNCW3</name>
<dbReference type="Pfam" id="PF02911">
    <property type="entry name" value="Formyl_trans_C"/>
    <property type="match status" value="1"/>
</dbReference>
<sequence>VLDPPDCNDPAFVARLAELKPELGVLVAHGSILRPPLLAVPARGFINLHPSLLPCWRGAAPIQRALMAGADETGVTIIRMNERVDAGDILAREAHPVGPEETFGELAARLAEAGARLLLDTIDRLTREEVAGLPQNPSRACPAPRIRTEDRRLDWSRPARQLHDHVRALSPHPGAVAGFRGRRLLILRSRIVPDAPADDTPAGTFLLDRPGLAVRTGDGALELIELRPEGGRLQPGRDFRNGARLVPGERLT</sequence>
<reference evidence="7" key="1">
    <citation type="journal article" date="2020" name="mSystems">
        <title>Genome- and Community-Level Interaction Insights into Carbon Utilization and Element Cycling Functions of Hydrothermarchaeota in Hydrothermal Sediment.</title>
        <authorList>
            <person name="Zhou Z."/>
            <person name="Liu Y."/>
            <person name="Xu W."/>
            <person name="Pan J."/>
            <person name="Luo Z.H."/>
            <person name="Li M."/>
        </authorList>
    </citation>
    <scope>NUCLEOTIDE SEQUENCE [LARGE SCALE GENOMIC DNA]</scope>
    <source>
        <strain evidence="7">SpSt-1182</strain>
    </source>
</reference>
<evidence type="ECO:0000259" key="5">
    <source>
        <dbReference type="Pfam" id="PF00551"/>
    </source>
</evidence>
<organism evidence="7">
    <name type="scientific">candidate division WOR-3 bacterium</name>
    <dbReference type="NCBI Taxonomy" id="2052148"/>
    <lineage>
        <taxon>Bacteria</taxon>
        <taxon>Bacteria division WOR-3</taxon>
    </lineage>
</organism>
<dbReference type="Gene3D" id="3.40.50.12230">
    <property type="match status" value="1"/>
</dbReference>
<evidence type="ECO:0000256" key="3">
    <source>
        <dbReference type="ARBA" id="ARBA00022679"/>
    </source>
</evidence>
<dbReference type="SUPFAM" id="SSF53328">
    <property type="entry name" value="Formyltransferase"/>
    <property type="match status" value="1"/>
</dbReference>
<dbReference type="EMBL" id="DSBX01000266">
    <property type="protein sequence ID" value="HDR00044.1"/>
    <property type="molecule type" value="Genomic_DNA"/>
</dbReference>
<keyword evidence="4" id="KW-0648">Protein biosynthesis</keyword>
<dbReference type="InterPro" id="IPR041711">
    <property type="entry name" value="Met-tRNA-FMT_N"/>
</dbReference>
<dbReference type="InterPro" id="IPR001555">
    <property type="entry name" value="GART_AS"/>
</dbReference>
<feature type="domain" description="Formyl transferase C-terminal" evidence="6">
    <location>
        <begin position="145"/>
        <end position="243"/>
    </location>
</feature>
<dbReference type="SUPFAM" id="SSF50486">
    <property type="entry name" value="FMT C-terminal domain-like"/>
    <property type="match status" value="1"/>
</dbReference>
<dbReference type="EC" id="2.1.2.9" evidence="2"/>
<dbReference type="CDD" id="cd08646">
    <property type="entry name" value="FMT_core_Met-tRNA-FMT_N"/>
    <property type="match status" value="1"/>
</dbReference>
<dbReference type="Proteomes" id="UP000885672">
    <property type="component" value="Unassembled WGS sequence"/>
</dbReference>
<dbReference type="Pfam" id="PF00551">
    <property type="entry name" value="Formyl_trans_N"/>
    <property type="match status" value="1"/>
</dbReference>
<evidence type="ECO:0000256" key="1">
    <source>
        <dbReference type="ARBA" id="ARBA00010699"/>
    </source>
</evidence>
<dbReference type="PANTHER" id="PTHR11138:SF5">
    <property type="entry name" value="METHIONYL-TRNA FORMYLTRANSFERASE, MITOCHONDRIAL"/>
    <property type="match status" value="1"/>
</dbReference>
<dbReference type="GO" id="GO:0005829">
    <property type="term" value="C:cytosol"/>
    <property type="evidence" value="ECO:0007669"/>
    <property type="project" value="TreeGrafter"/>
</dbReference>
<evidence type="ECO:0000256" key="4">
    <source>
        <dbReference type="ARBA" id="ARBA00022917"/>
    </source>
</evidence>
<dbReference type="InterPro" id="IPR002376">
    <property type="entry name" value="Formyl_transf_N"/>
</dbReference>
<accession>A0A7V0XFH2</accession>
<dbReference type="InterPro" id="IPR011034">
    <property type="entry name" value="Formyl_transferase-like_C_sf"/>
</dbReference>
<gene>
    <name evidence="7" type="ORF">ENN51_07170</name>
</gene>
<feature type="non-terminal residue" evidence="7">
    <location>
        <position position="1"/>
    </location>
</feature>
<dbReference type="CDD" id="cd08704">
    <property type="entry name" value="Met_tRNA_FMT_C"/>
    <property type="match status" value="1"/>
</dbReference>
<dbReference type="AlphaFoldDB" id="A0A7V0XFH2"/>
<dbReference type="GO" id="GO:0004479">
    <property type="term" value="F:methionyl-tRNA formyltransferase activity"/>
    <property type="evidence" value="ECO:0007669"/>
    <property type="project" value="UniProtKB-EC"/>
</dbReference>
<comment type="similarity">
    <text evidence="1">Belongs to the Fmt family.</text>
</comment>